<evidence type="ECO:0000256" key="3">
    <source>
        <dbReference type="ARBA" id="ARBA00022989"/>
    </source>
</evidence>
<sequence>MKIWDKKKSVDGEWEQIEKITSEEEEPGKEGAGDLIVLEKEHQRFYDKLRKKIEDFISKQSNHRADAATPYILLAPDFFVLMARLLKDKRVSAKSKTIAGIVVAYFISPLDIIPELISGPIGFLDDIILAAYAVSRMMNDVDKQVLLEHWNGKEDLLQTVQNLVKKAEDLVDKKVLGLIGNVLNKKK</sequence>
<feature type="domain" description="DUF1232" evidence="5">
    <location>
        <begin position="96"/>
        <end position="131"/>
    </location>
</feature>
<reference evidence="6 7" key="1">
    <citation type="submission" date="2021-03" db="EMBL/GenBank/DDBJ databases">
        <title>Genomic Encyclopedia of Type Strains, Phase IV (KMG-IV): sequencing the most valuable type-strain genomes for metagenomic binning, comparative biology and taxonomic classification.</title>
        <authorList>
            <person name="Goeker M."/>
        </authorList>
    </citation>
    <scope>NUCLEOTIDE SEQUENCE [LARGE SCALE GENOMIC DNA]</scope>
    <source>
        <strain evidence="6 7">DSM 24738</strain>
    </source>
</reference>
<organism evidence="6 7">
    <name type="scientific">Ammoniphilus resinae</name>
    <dbReference type="NCBI Taxonomy" id="861532"/>
    <lineage>
        <taxon>Bacteria</taxon>
        <taxon>Bacillati</taxon>
        <taxon>Bacillota</taxon>
        <taxon>Bacilli</taxon>
        <taxon>Bacillales</taxon>
        <taxon>Paenibacillaceae</taxon>
        <taxon>Aneurinibacillus group</taxon>
        <taxon>Ammoniphilus</taxon>
    </lineage>
</organism>
<evidence type="ECO:0000313" key="7">
    <source>
        <dbReference type="Proteomes" id="UP001519343"/>
    </source>
</evidence>
<proteinExistence type="predicted"/>
<dbReference type="Proteomes" id="UP001519343">
    <property type="component" value="Unassembled WGS sequence"/>
</dbReference>
<evidence type="ECO:0000313" key="6">
    <source>
        <dbReference type="EMBL" id="MBP1932861.1"/>
    </source>
</evidence>
<name>A0ABS4GRF5_9BACL</name>
<dbReference type="InterPro" id="IPR010652">
    <property type="entry name" value="DUF1232"/>
</dbReference>
<keyword evidence="3" id="KW-1133">Transmembrane helix</keyword>
<evidence type="ECO:0000259" key="5">
    <source>
        <dbReference type="Pfam" id="PF06803"/>
    </source>
</evidence>
<accession>A0ABS4GRF5</accession>
<dbReference type="EMBL" id="JAGGKT010000008">
    <property type="protein sequence ID" value="MBP1932861.1"/>
    <property type="molecule type" value="Genomic_DNA"/>
</dbReference>
<keyword evidence="4" id="KW-0472">Membrane</keyword>
<dbReference type="RefSeq" id="WP_209810894.1">
    <property type="nucleotide sequence ID" value="NZ_JAGGKT010000008.1"/>
</dbReference>
<comment type="caution">
    <text evidence="6">The sequence shown here is derived from an EMBL/GenBank/DDBJ whole genome shotgun (WGS) entry which is preliminary data.</text>
</comment>
<keyword evidence="2" id="KW-0812">Transmembrane</keyword>
<protein>
    <submittedName>
        <fullName evidence="6">Uncharacterized membrane protein YkvA (DUF1232 family)</fullName>
    </submittedName>
</protein>
<keyword evidence="7" id="KW-1185">Reference proteome</keyword>
<evidence type="ECO:0000256" key="4">
    <source>
        <dbReference type="ARBA" id="ARBA00023136"/>
    </source>
</evidence>
<evidence type="ECO:0000256" key="2">
    <source>
        <dbReference type="ARBA" id="ARBA00022692"/>
    </source>
</evidence>
<gene>
    <name evidence="6" type="ORF">J2Z37_002872</name>
</gene>
<comment type="subcellular location">
    <subcellularLocation>
        <location evidence="1">Endomembrane system</location>
        <topology evidence="1">Multi-pass membrane protein</topology>
    </subcellularLocation>
</comment>
<dbReference type="Pfam" id="PF06803">
    <property type="entry name" value="DUF1232"/>
    <property type="match status" value="1"/>
</dbReference>
<evidence type="ECO:0000256" key="1">
    <source>
        <dbReference type="ARBA" id="ARBA00004127"/>
    </source>
</evidence>